<dbReference type="EC" id="3.4.23.43" evidence="3"/>
<evidence type="ECO:0000313" key="3">
    <source>
        <dbReference type="EMBL" id="MFH0254196.1"/>
    </source>
</evidence>
<name>A0ABW7I8Y4_9RHOB</name>
<keyword evidence="4" id="KW-1185">Reference proteome</keyword>
<evidence type="ECO:0000256" key="1">
    <source>
        <dbReference type="SAM" id="Phobius"/>
    </source>
</evidence>
<gene>
    <name evidence="3" type="ORF">ACGRVM_09840</name>
</gene>
<protein>
    <submittedName>
        <fullName evidence="3">Prepilin peptidase</fullName>
        <ecNumber evidence="3">3.4.23.43</ecNumber>
    </submittedName>
</protein>
<reference evidence="3 4" key="1">
    <citation type="submission" date="2024-10" db="EMBL/GenBank/DDBJ databases">
        <authorList>
            <person name="Yang X.-N."/>
        </authorList>
    </citation>
    <scope>NUCLEOTIDE SEQUENCE [LARGE SCALE GENOMIC DNA]</scope>
    <source>
        <strain evidence="3 4">CAU 1059</strain>
    </source>
</reference>
<keyword evidence="1" id="KW-0812">Transmembrane</keyword>
<keyword evidence="3" id="KW-0378">Hydrolase</keyword>
<feature type="domain" description="Prepilin type IV endopeptidase peptidase" evidence="2">
    <location>
        <begin position="15"/>
        <end position="116"/>
    </location>
</feature>
<dbReference type="Gene3D" id="1.20.120.1220">
    <property type="match status" value="1"/>
</dbReference>
<proteinExistence type="predicted"/>
<keyword evidence="1" id="KW-1133">Transmembrane helix</keyword>
<dbReference type="RefSeq" id="WP_377170372.1">
    <property type="nucleotide sequence ID" value="NZ_JBHTJC010000002.1"/>
</dbReference>
<dbReference type="InterPro" id="IPR000045">
    <property type="entry name" value="Prepilin_IV_endopep_pep"/>
</dbReference>
<dbReference type="Proteomes" id="UP001607157">
    <property type="component" value="Unassembled WGS sequence"/>
</dbReference>
<feature type="transmembrane region" description="Helical" evidence="1">
    <location>
        <begin position="61"/>
        <end position="82"/>
    </location>
</feature>
<accession>A0ABW7I8Y4</accession>
<sequence>MTITAHAAMWFLPFVLPICFWVAYTDLKLMKITNKAVMTLVCVYLVIGLVALPLDVYAWRWLHLAVVLVAGIALNAIGALGAGDAKFAAAAAPFIALGDLKLILFILAAAAFFGYVIHRIAKHSPLRRLAPDWVSWTREGKYPMGLSLGGALGIYLVQGALTGA</sequence>
<organism evidence="3 4">
    <name type="scientific">Roseovarius aquimarinus</name>
    <dbReference type="NCBI Taxonomy" id="1229156"/>
    <lineage>
        <taxon>Bacteria</taxon>
        <taxon>Pseudomonadati</taxon>
        <taxon>Pseudomonadota</taxon>
        <taxon>Alphaproteobacteria</taxon>
        <taxon>Rhodobacterales</taxon>
        <taxon>Roseobacteraceae</taxon>
        <taxon>Roseovarius</taxon>
    </lineage>
</organism>
<evidence type="ECO:0000259" key="2">
    <source>
        <dbReference type="Pfam" id="PF01478"/>
    </source>
</evidence>
<feature type="transmembrane region" description="Helical" evidence="1">
    <location>
        <begin position="7"/>
        <end position="24"/>
    </location>
</feature>
<dbReference type="GO" id="GO:0004190">
    <property type="term" value="F:aspartic-type endopeptidase activity"/>
    <property type="evidence" value="ECO:0007669"/>
    <property type="project" value="UniProtKB-EC"/>
</dbReference>
<dbReference type="EMBL" id="JBIHMM010000002">
    <property type="protein sequence ID" value="MFH0254196.1"/>
    <property type="molecule type" value="Genomic_DNA"/>
</dbReference>
<feature type="transmembrane region" description="Helical" evidence="1">
    <location>
        <begin position="102"/>
        <end position="121"/>
    </location>
</feature>
<evidence type="ECO:0000313" key="4">
    <source>
        <dbReference type="Proteomes" id="UP001607157"/>
    </source>
</evidence>
<comment type="caution">
    <text evidence="3">The sequence shown here is derived from an EMBL/GenBank/DDBJ whole genome shotgun (WGS) entry which is preliminary data.</text>
</comment>
<dbReference type="Pfam" id="PF01478">
    <property type="entry name" value="Peptidase_A24"/>
    <property type="match status" value="1"/>
</dbReference>
<feature type="transmembrane region" description="Helical" evidence="1">
    <location>
        <begin position="36"/>
        <end position="54"/>
    </location>
</feature>
<keyword evidence="1" id="KW-0472">Membrane</keyword>